<dbReference type="Proteomes" id="UP000016960">
    <property type="component" value="Unassembled WGS sequence"/>
</dbReference>
<dbReference type="PANTHER" id="PTHR43575:SF1">
    <property type="entry name" value="PROTEIN ABCI7, CHLOROPLASTIC"/>
    <property type="match status" value="1"/>
</dbReference>
<dbReference type="InterPro" id="IPR045595">
    <property type="entry name" value="SufBD_N"/>
</dbReference>
<dbReference type="RefSeq" id="WP_022604427.1">
    <property type="nucleotide sequence ID" value="NZ_ASSJ01000008.1"/>
</dbReference>
<dbReference type="Pfam" id="PF01458">
    <property type="entry name" value="SUFBD_core"/>
    <property type="match status" value="1"/>
</dbReference>
<evidence type="ECO:0000259" key="3">
    <source>
        <dbReference type="Pfam" id="PF19295"/>
    </source>
</evidence>
<reference evidence="4 5" key="1">
    <citation type="submission" date="2013-05" db="EMBL/GenBank/DDBJ databases">
        <title>Draft genome sequence of Rubidibacter lacunae KORDI 51-2.</title>
        <authorList>
            <person name="Choi D.H."/>
            <person name="Noh J.H."/>
            <person name="Kwon K.-K."/>
            <person name="Lee J.-H."/>
            <person name="Ryu J.-Y."/>
        </authorList>
    </citation>
    <scope>NUCLEOTIDE SEQUENCE [LARGE SCALE GENOMIC DNA]</scope>
    <source>
        <strain evidence="4 5">KORDI 51-2</strain>
    </source>
</reference>
<protein>
    <submittedName>
        <fullName evidence="4">FeS assembly protein SufD</fullName>
    </submittedName>
</protein>
<gene>
    <name evidence="4" type="ORF">KR51_00005220</name>
</gene>
<dbReference type="InParanoid" id="U5DDU7"/>
<dbReference type="PANTHER" id="PTHR43575">
    <property type="entry name" value="PROTEIN ABCI7, CHLOROPLASTIC"/>
    <property type="match status" value="1"/>
</dbReference>
<comment type="caution">
    <text evidence="4">The sequence shown here is derived from an EMBL/GenBank/DDBJ whole genome shotgun (WGS) entry which is preliminary data.</text>
</comment>
<evidence type="ECO:0000313" key="5">
    <source>
        <dbReference type="Proteomes" id="UP000016960"/>
    </source>
</evidence>
<feature type="domain" description="SUF system FeS cluster assembly SufBD N-terminal" evidence="3">
    <location>
        <begin position="45"/>
        <end position="192"/>
    </location>
</feature>
<proteinExistence type="inferred from homology"/>
<dbReference type="GO" id="GO:0016226">
    <property type="term" value="P:iron-sulfur cluster assembly"/>
    <property type="evidence" value="ECO:0007669"/>
    <property type="project" value="InterPro"/>
</dbReference>
<feature type="domain" description="SUF system FeS cluster assembly SufBD core" evidence="2">
    <location>
        <begin position="203"/>
        <end position="433"/>
    </location>
</feature>
<evidence type="ECO:0000313" key="4">
    <source>
        <dbReference type="EMBL" id="ERN42683.1"/>
    </source>
</evidence>
<dbReference type="PATRIC" id="fig|582515.4.peg.592"/>
<dbReference type="STRING" id="582515.KR51_00005220"/>
<comment type="similarity">
    <text evidence="1">Belongs to the iron-sulfur cluster assembly SufBD family.</text>
</comment>
<dbReference type="AlphaFoldDB" id="U5DDU7"/>
<evidence type="ECO:0000259" key="2">
    <source>
        <dbReference type="Pfam" id="PF01458"/>
    </source>
</evidence>
<dbReference type="SUPFAM" id="SSF101960">
    <property type="entry name" value="Stabilizer of iron transporter SufD"/>
    <property type="match status" value="1"/>
</dbReference>
<dbReference type="eggNOG" id="COG0719">
    <property type="taxonomic scope" value="Bacteria"/>
</dbReference>
<dbReference type="InterPro" id="IPR000825">
    <property type="entry name" value="SUF_FeS_clus_asmbl_SufBD_core"/>
</dbReference>
<dbReference type="InterPro" id="IPR055346">
    <property type="entry name" value="Fe-S_cluster_assembly_SufBD"/>
</dbReference>
<dbReference type="InterPro" id="IPR037284">
    <property type="entry name" value="SUF_FeS_clus_asmbl_SufBD_sf"/>
</dbReference>
<sequence>MSVRTSNAIASENRSVSGTAIETSGDLTPLLQQCRSELVAPTDEVDTWLRQWRGEACARLTAARMPTRQDEEWRFTDLSPLFELDVQQSAELVDVVAKDIEAMTLPDTAGSRLVFVNGFFAAHLSDTSALPDGVFAGNLAQLGAEKAARLPDYLGRQEGRQEVFTALNEAGIADLAVVWVEPNVVVEHPIQLLFLAAPGERSLLIQPRSLVVAGRSSSVQIVEQFATLADNANSSYWTNSVSEFWLDANAQIAHTRCQLESASAAIHIGRTAVGQARDSRYTCNALDVGARLSRHNLDVYVEGEQADTRLNGLSLADDNRLTDTHSAIYLRAPHCTSNQLHKCIAGDRAHAVFNGKVFVPKIAQLTDAAQLNRNLMLSPKARIDTKPQLQIVADNVKCSHGATVGQLEPDEIFYLRSRGLDEAAARNLLVAAFAAEVIDRIPIARLRDRLAAHVASAFLT</sequence>
<organism evidence="4 5">
    <name type="scientific">Rubidibacter lacunae KORDI 51-2</name>
    <dbReference type="NCBI Taxonomy" id="582515"/>
    <lineage>
        <taxon>Bacteria</taxon>
        <taxon>Bacillati</taxon>
        <taxon>Cyanobacteriota</taxon>
        <taxon>Cyanophyceae</taxon>
        <taxon>Oscillatoriophycideae</taxon>
        <taxon>Chroococcales</taxon>
        <taxon>Aphanothecaceae</taxon>
        <taxon>Rubidibacter</taxon>
    </lineage>
</organism>
<dbReference type="OrthoDB" id="9803529at2"/>
<dbReference type="InterPro" id="IPR011542">
    <property type="entry name" value="SUF_FeS_clus_asmbl_SufD"/>
</dbReference>
<dbReference type="NCBIfam" id="TIGR01981">
    <property type="entry name" value="sufD"/>
    <property type="match status" value="1"/>
</dbReference>
<evidence type="ECO:0000256" key="1">
    <source>
        <dbReference type="ARBA" id="ARBA00043967"/>
    </source>
</evidence>
<dbReference type="Pfam" id="PF19295">
    <property type="entry name" value="SufBD_N"/>
    <property type="match status" value="1"/>
</dbReference>
<name>U5DDU7_9CHRO</name>
<keyword evidence="5" id="KW-1185">Reference proteome</keyword>
<accession>U5DDU7</accession>
<dbReference type="EMBL" id="ASSJ01000008">
    <property type="protein sequence ID" value="ERN42683.1"/>
    <property type="molecule type" value="Genomic_DNA"/>
</dbReference>